<dbReference type="AlphaFoldDB" id="A0A922LKQ5"/>
<dbReference type="GO" id="GO:0006364">
    <property type="term" value="P:rRNA processing"/>
    <property type="evidence" value="ECO:0007669"/>
    <property type="project" value="UniProtKB-KW"/>
</dbReference>
<reference evidence="7" key="1">
    <citation type="journal article" date="2012" name="Nat. Genet.">
        <title>Whole-genome sequence of Schistosoma haematobium.</title>
        <authorList>
            <person name="Young N.D."/>
            <person name="Jex A.R."/>
            <person name="Li B."/>
            <person name="Liu S."/>
            <person name="Yang L."/>
            <person name="Xiong Z."/>
            <person name="Li Y."/>
            <person name="Cantacessi C."/>
            <person name="Hall R.S."/>
            <person name="Xu X."/>
            <person name="Chen F."/>
            <person name="Wu X."/>
            <person name="Zerlotini A."/>
            <person name="Oliveira G."/>
            <person name="Hofmann A."/>
            <person name="Zhang G."/>
            <person name="Fang X."/>
            <person name="Kang Y."/>
            <person name="Campbell B.E."/>
            <person name="Loukas A."/>
            <person name="Ranganathan S."/>
            <person name="Rollinson D."/>
            <person name="Rinaldi G."/>
            <person name="Brindley P.J."/>
            <person name="Yang H."/>
            <person name="Wang J."/>
            <person name="Wang J."/>
            <person name="Gasser R.B."/>
        </authorList>
    </citation>
    <scope>NUCLEOTIDE SEQUENCE</scope>
</reference>
<reference evidence="7" key="4">
    <citation type="journal article" date="2022" name="PLoS Pathog.">
        <title>Chromosome-level genome of Schistosoma haematobium underpins genome-wide explorations of molecular variation.</title>
        <authorList>
            <person name="Stroehlein A.J."/>
            <person name="Korhonen P.K."/>
            <person name="Lee V.V."/>
            <person name="Ralph S.A."/>
            <person name="Mentink-Kane M."/>
            <person name="You H."/>
            <person name="McManus D.P."/>
            <person name="Tchuente L.T."/>
            <person name="Stothard J.R."/>
            <person name="Kaur P."/>
            <person name="Dudchenko O."/>
            <person name="Aiden E.L."/>
            <person name="Yang B."/>
            <person name="Yang H."/>
            <person name="Emery A.M."/>
            <person name="Webster B.L."/>
            <person name="Brindley P.J."/>
            <person name="Rollinson D."/>
            <person name="Chang B.C.H."/>
            <person name="Gasser R.B."/>
            <person name="Young N.D."/>
        </authorList>
    </citation>
    <scope>NUCLEOTIDE SEQUENCE</scope>
</reference>
<keyword evidence="2" id="KW-0690">Ribosome biogenesis</keyword>
<comment type="subcellular location">
    <subcellularLocation>
        <location evidence="1">Nucleus</location>
        <location evidence="1">Nucleolus</location>
    </subcellularLocation>
</comment>
<keyword evidence="8" id="KW-1185">Reference proteome</keyword>
<dbReference type="Pfam" id="PF04006">
    <property type="entry name" value="Mpp10"/>
    <property type="match status" value="1"/>
</dbReference>
<dbReference type="CTD" id="24590696"/>
<comment type="similarity">
    <text evidence="6">Belongs to the MPP10 family.</text>
</comment>
<keyword evidence="4" id="KW-0539">Nucleus</keyword>
<protein>
    <submittedName>
        <fullName evidence="7">U3 small nucleolar ribonucleoprotein MPP10</fullName>
    </submittedName>
</protein>
<dbReference type="GO" id="GO:0005732">
    <property type="term" value="C:sno(s)RNA-containing ribonucleoprotein complex"/>
    <property type="evidence" value="ECO:0007669"/>
    <property type="project" value="InterPro"/>
</dbReference>
<evidence type="ECO:0000256" key="1">
    <source>
        <dbReference type="ARBA" id="ARBA00004604"/>
    </source>
</evidence>
<dbReference type="OrthoDB" id="445326at2759"/>
<proteinExistence type="inferred from homology"/>
<dbReference type="GeneID" id="24590696"/>
<dbReference type="PANTHER" id="PTHR17039">
    <property type="entry name" value="U3 SMALL NUCLEOLAR RIBONUCLEOPROTEIN PROTEIN MPP10"/>
    <property type="match status" value="1"/>
</dbReference>
<dbReference type="Proteomes" id="UP000471633">
    <property type="component" value="Unassembled WGS sequence"/>
</dbReference>
<dbReference type="EMBL" id="AMPZ03000003">
    <property type="protein sequence ID" value="KAH9588029.1"/>
    <property type="molecule type" value="Genomic_DNA"/>
</dbReference>
<evidence type="ECO:0000256" key="4">
    <source>
        <dbReference type="ARBA" id="ARBA00023242"/>
    </source>
</evidence>
<sequence length="266" mass="30717">MRMVKANSRHNFELLQEKLDKQTDALERKMLDVKPWYLQGEVAATRRNENTLLEEHFDVQRHGLFKPDVHDEAAINDYIIKAIKERMFDSPVFKVKEVKGPSKEIPLQNVVQKSLVEEYESFLKRNQILEEDQGDPQKNAIQAEMLELFDKLDRLSSLHFVPHKYIPASTSAKNDAASKLEEPGPTVVSTANLLAPEEICPPRGEILIGKNERTLADRRRHRRKLMRIRSKQLNPPKKGKVDEQQMAMAKVTKMAHRPNSNIKIVK</sequence>
<reference evidence="7" key="3">
    <citation type="submission" date="2021-06" db="EMBL/GenBank/DDBJ databases">
        <title>Chromosome-level genome assembly for S. haematobium.</title>
        <authorList>
            <person name="Stroehlein A.J."/>
        </authorList>
    </citation>
    <scope>NUCLEOTIDE SEQUENCE</scope>
</reference>
<comment type="caution">
    <text evidence="7">The sequence shown here is derived from an EMBL/GenBank/DDBJ whole genome shotgun (WGS) entry which is preliminary data.</text>
</comment>
<dbReference type="PANTHER" id="PTHR17039:SF0">
    <property type="entry name" value="U3 SMALL NUCLEOLAR RIBONUCLEOPROTEIN PROTEIN MPP10"/>
    <property type="match status" value="1"/>
</dbReference>
<accession>A0A922LKQ5</accession>
<name>A0A922LKQ5_SCHHA</name>
<evidence type="ECO:0000256" key="6">
    <source>
        <dbReference type="ARBA" id="ARBA00029455"/>
    </source>
</evidence>
<keyword evidence="5 7" id="KW-0687">Ribonucleoprotein</keyword>
<dbReference type="GO" id="GO:0032040">
    <property type="term" value="C:small-subunit processome"/>
    <property type="evidence" value="ECO:0007669"/>
    <property type="project" value="TreeGrafter"/>
</dbReference>
<organism evidence="7 8">
    <name type="scientific">Schistosoma haematobium</name>
    <name type="common">Blood fluke</name>
    <dbReference type="NCBI Taxonomy" id="6185"/>
    <lineage>
        <taxon>Eukaryota</taxon>
        <taxon>Metazoa</taxon>
        <taxon>Spiralia</taxon>
        <taxon>Lophotrochozoa</taxon>
        <taxon>Platyhelminthes</taxon>
        <taxon>Trematoda</taxon>
        <taxon>Digenea</taxon>
        <taxon>Strigeidida</taxon>
        <taxon>Schistosomatoidea</taxon>
        <taxon>Schistosomatidae</taxon>
        <taxon>Schistosoma</taxon>
    </lineage>
</organism>
<evidence type="ECO:0000313" key="8">
    <source>
        <dbReference type="Proteomes" id="UP000471633"/>
    </source>
</evidence>
<dbReference type="InterPro" id="IPR012173">
    <property type="entry name" value="Mpp10"/>
</dbReference>
<evidence type="ECO:0000256" key="5">
    <source>
        <dbReference type="ARBA" id="ARBA00023274"/>
    </source>
</evidence>
<evidence type="ECO:0000256" key="3">
    <source>
        <dbReference type="ARBA" id="ARBA00022552"/>
    </source>
</evidence>
<dbReference type="GO" id="GO:0034457">
    <property type="term" value="C:Mpp10 complex"/>
    <property type="evidence" value="ECO:0007669"/>
    <property type="project" value="InterPro"/>
</dbReference>
<reference evidence="7" key="2">
    <citation type="journal article" date="2019" name="Gigascience">
        <title>High-quality Schistosoma haematobium genome achieved by single-molecule and long-range sequencing.</title>
        <authorList>
            <person name="Stroehlein A.J."/>
            <person name="Korhonen P.K."/>
            <person name="Chong T.M."/>
            <person name="Lim Y.L."/>
            <person name="Chan K.G."/>
            <person name="Webster B."/>
            <person name="Rollinson D."/>
            <person name="Brindley P.J."/>
            <person name="Gasser R.B."/>
            <person name="Young N.D."/>
        </authorList>
    </citation>
    <scope>NUCLEOTIDE SEQUENCE</scope>
</reference>
<gene>
    <name evidence="7" type="ORF">MS3_00005555</name>
</gene>
<keyword evidence="3" id="KW-0698">rRNA processing</keyword>
<dbReference type="KEGG" id="shx:MS3_00005555"/>
<evidence type="ECO:0000256" key="2">
    <source>
        <dbReference type="ARBA" id="ARBA00022517"/>
    </source>
</evidence>
<dbReference type="RefSeq" id="XP_051069632.1">
    <property type="nucleotide sequence ID" value="XM_051213643.1"/>
</dbReference>
<evidence type="ECO:0000313" key="7">
    <source>
        <dbReference type="EMBL" id="KAH9588029.1"/>
    </source>
</evidence>